<dbReference type="Proteomes" id="UP000027982">
    <property type="component" value="Chromosome"/>
</dbReference>
<protein>
    <submittedName>
        <fullName evidence="2">Uncharacterized protein</fullName>
    </submittedName>
</protein>
<feature type="transmembrane region" description="Helical" evidence="1">
    <location>
        <begin position="88"/>
        <end position="106"/>
    </location>
</feature>
<gene>
    <name evidence="2" type="ORF">OP10G_0079</name>
</gene>
<sequence>MTPESREAWVGNHERFGILQRLGMTAFIISFAFVFFSFDTPGDASIRYAMFVAAHALLYLGFTIAAVADRIAGRPFSFARLVYVAGMWFLYCVLGPIVMAAATAAVHRS</sequence>
<keyword evidence="1" id="KW-0812">Transmembrane</keyword>
<keyword evidence="3" id="KW-1185">Reference proteome</keyword>
<dbReference type="EMBL" id="CP007139">
    <property type="protein sequence ID" value="AIE83447.1"/>
    <property type="molecule type" value="Genomic_DNA"/>
</dbReference>
<organism evidence="2 3">
    <name type="scientific">Fimbriimonas ginsengisoli Gsoil 348</name>
    <dbReference type="NCBI Taxonomy" id="661478"/>
    <lineage>
        <taxon>Bacteria</taxon>
        <taxon>Bacillati</taxon>
        <taxon>Armatimonadota</taxon>
        <taxon>Fimbriimonadia</taxon>
        <taxon>Fimbriimonadales</taxon>
        <taxon>Fimbriimonadaceae</taxon>
        <taxon>Fimbriimonas</taxon>
    </lineage>
</organism>
<name>A0A068NJ02_FIMGI</name>
<dbReference type="HOGENOM" id="CLU_2179949_0_0_0"/>
<dbReference type="KEGG" id="fgi:OP10G_0079"/>
<evidence type="ECO:0000313" key="3">
    <source>
        <dbReference type="Proteomes" id="UP000027982"/>
    </source>
</evidence>
<evidence type="ECO:0000313" key="2">
    <source>
        <dbReference type="EMBL" id="AIE83447.1"/>
    </source>
</evidence>
<reference evidence="2 3" key="1">
    <citation type="journal article" date="2014" name="PLoS ONE">
        <title>The first complete genome sequence of the class fimbriimonadia in the phylum armatimonadetes.</title>
        <authorList>
            <person name="Hu Z.Y."/>
            <person name="Wang Y.Z."/>
            <person name="Im W.T."/>
            <person name="Wang S.Y."/>
            <person name="Zhao G.P."/>
            <person name="Zheng H.J."/>
            <person name="Quan Z.X."/>
        </authorList>
    </citation>
    <scope>NUCLEOTIDE SEQUENCE [LARGE SCALE GENOMIC DNA]</scope>
    <source>
        <strain evidence="2">Gsoil 348</strain>
    </source>
</reference>
<keyword evidence="1" id="KW-1133">Transmembrane helix</keyword>
<feature type="transmembrane region" description="Helical" evidence="1">
    <location>
        <begin position="18"/>
        <end position="36"/>
    </location>
</feature>
<dbReference type="AlphaFoldDB" id="A0A068NJ02"/>
<accession>A0A068NJ02</accession>
<feature type="transmembrane region" description="Helical" evidence="1">
    <location>
        <begin position="48"/>
        <end position="68"/>
    </location>
</feature>
<proteinExistence type="predicted"/>
<dbReference type="STRING" id="661478.OP10G_0079"/>
<evidence type="ECO:0000256" key="1">
    <source>
        <dbReference type="SAM" id="Phobius"/>
    </source>
</evidence>
<keyword evidence="1" id="KW-0472">Membrane</keyword>
<dbReference type="RefSeq" id="WP_025227877.1">
    <property type="nucleotide sequence ID" value="NZ_CP007139.1"/>
</dbReference>